<name>A0A6C2TZW9_PONDE</name>
<keyword evidence="2" id="KW-1185">Reference proteome</keyword>
<organism evidence="1 2">
    <name type="scientific">Pontiella desulfatans</name>
    <dbReference type="NCBI Taxonomy" id="2750659"/>
    <lineage>
        <taxon>Bacteria</taxon>
        <taxon>Pseudomonadati</taxon>
        <taxon>Kiritimatiellota</taxon>
        <taxon>Kiritimatiellia</taxon>
        <taxon>Kiritimatiellales</taxon>
        <taxon>Pontiellaceae</taxon>
        <taxon>Pontiella</taxon>
    </lineage>
</organism>
<sequence>MLGGKPLTAEWVNRENGIAIEFIEPVSMTSGEVLTVELH</sequence>
<dbReference type="AlphaFoldDB" id="A0A6C2TZW9"/>
<dbReference type="Proteomes" id="UP000366872">
    <property type="component" value="Unassembled WGS sequence"/>
</dbReference>
<gene>
    <name evidence="1" type="ORF">PDESU_01709</name>
</gene>
<evidence type="ECO:0000313" key="1">
    <source>
        <dbReference type="EMBL" id="VGO13155.1"/>
    </source>
</evidence>
<reference evidence="1 2" key="1">
    <citation type="submission" date="2019-04" db="EMBL/GenBank/DDBJ databases">
        <authorList>
            <person name="Van Vliet M D."/>
        </authorList>
    </citation>
    <scope>NUCLEOTIDE SEQUENCE [LARGE SCALE GENOMIC DNA]</scope>
    <source>
        <strain evidence="1 2">F1</strain>
    </source>
</reference>
<dbReference type="EMBL" id="CAAHFG010000001">
    <property type="protein sequence ID" value="VGO13155.1"/>
    <property type="molecule type" value="Genomic_DNA"/>
</dbReference>
<accession>A0A6C2TZW9</accession>
<evidence type="ECO:0000313" key="2">
    <source>
        <dbReference type="Proteomes" id="UP000366872"/>
    </source>
</evidence>
<protein>
    <submittedName>
        <fullName evidence="1">Uncharacterized protein</fullName>
    </submittedName>
</protein>
<proteinExistence type="predicted"/>